<evidence type="ECO:0000313" key="1">
    <source>
        <dbReference type="EMBL" id="CEK68327.1"/>
    </source>
</evidence>
<name>A0A0B6ZIX9_9EUPU</name>
<organism evidence="1">
    <name type="scientific">Arion vulgaris</name>
    <dbReference type="NCBI Taxonomy" id="1028688"/>
    <lineage>
        <taxon>Eukaryota</taxon>
        <taxon>Metazoa</taxon>
        <taxon>Spiralia</taxon>
        <taxon>Lophotrochozoa</taxon>
        <taxon>Mollusca</taxon>
        <taxon>Gastropoda</taxon>
        <taxon>Heterobranchia</taxon>
        <taxon>Euthyneura</taxon>
        <taxon>Panpulmonata</taxon>
        <taxon>Eupulmonata</taxon>
        <taxon>Stylommatophora</taxon>
        <taxon>Helicina</taxon>
        <taxon>Arionoidea</taxon>
        <taxon>Arionidae</taxon>
        <taxon>Arion</taxon>
    </lineage>
</organism>
<reference evidence="1" key="1">
    <citation type="submission" date="2014-12" db="EMBL/GenBank/DDBJ databases">
        <title>Insight into the proteome of Arion vulgaris.</title>
        <authorList>
            <person name="Aradska J."/>
            <person name="Bulat T."/>
            <person name="Smidak R."/>
            <person name="Sarate P."/>
            <person name="Gangsoo J."/>
            <person name="Sialana F."/>
            <person name="Bilban M."/>
            <person name="Lubec G."/>
        </authorList>
    </citation>
    <scope>NUCLEOTIDE SEQUENCE</scope>
    <source>
        <tissue evidence="1">Skin</tissue>
    </source>
</reference>
<gene>
    <name evidence="1" type="primary">ORF65937</name>
</gene>
<sequence>MDTPLKSTRRKLKKILKKSSTNLSISSNTIYHKKLKSAINVSLNSTMNLRTLQANNRSLAASLEKLRQNFRQVHHHNTLLLENNQSLRVKILELQRVDASDKYIENEVNRRFEKRLEFVTKKLG</sequence>
<accession>A0A0B6ZIX9</accession>
<protein>
    <submittedName>
        <fullName evidence="1">Uncharacterized protein</fullName>
    </submittedName>
</protein>
<feature type="non-terminal residue" evidence="1">
    <location>
        <position position="124"/>
    </location>
</feature>
<dbReference type="EMBL" id="HACG01021462">
    <property type="protein sequence ID" value="CEK68327.1"/>
    <property type="molecule type" value="Transcribed_RNA"/>
</dbReference>
<proteinExistence type="predicted"/>
<dbReference type="AlphaFoldDB" id="A0A0B6ZIX9"/>